<dbReference type="EMBL" id="CADCWM010000607">
    <property type="protein sequence ID" value="CAA9571958.1"/>
    <property type="molecule type" value="Genomic_DNA"/>
</dbReference>
<feature type="non-terminal residue" evidence="1">
    <location>
        <position position="1"/>
    </location>
</feature>
<protein>
    <submittedName>
        <fullName evidence="1">Uncharacterized protein</fullName>
    </submittedName>
</protein>
<organism evidence="1">
    <name type="scientific">uncultured Thermomicrobiales bacterium</name>
    <dbReference type="NCBI Taxonomy" id="1645740"/>
    <lineage>
        <taxon>Bacteria</taxon>
        <taxon>Pseudomonadati</taxon>
        <taxon>Thermomicrobiota</taxon>
        <taxon>Thermomicrobia</taxon>
        <taxon>Thermomicrobiales</taxon>
        <taxon>environmental samples</taxon>
    </lineage>
</organism>
<sequence length="154" mass="16290">AHVLAEIAIVDEADGARPVLARVGPQREGLEWRQRVEHAIIERRADPLALVGRVDGEADEEAARVIHAGALAVLADSDDPPVPLRDPARELALGIAVLVVEALLLDRERIIGVNGIVHRAEGGVIVGGEGTYLQLHRTIFSCAIASSAPCLGRA</sequence>
<proteinExistence type="predicted"/>
<name>A0A6J4VAK6_9BACT</name>
<dbReference type="AlphaFoldDB" id="A0A6J4VAK6"/>
<evidence type="ECO:0000313" key="1">
    <source>
        <dbReference type="EMBL" id="CAA9571958.1"/>
    </source>
</evidence>
<reference evidence="1" key="1">
    <citation type="submission" date="2020-02" db="EMBL/GenBank/DDBJ databases">
        <authorList>
            <person name="Meier V. D."/>
        </authorList>
    </citation>
    <scope>NUCLEOTIDE SEQUENCE</scope>
    <source>
        <strain evidence="1">AVDCRST_MAG88</strain>
    </source>
</reference>
<gene>
    <name evidence="1" type="ORF">AVDCRST_MAG88-2425</name>
</gene>
<accession>A0A6J4VAK6</accession>